<evidence type="ECO:0000313" key="11">
    <source>
        <dbReference type="Proteomes" id="UP000298133"/>
    </source>
</evidence>
<feature type="active site" description="Proton acceptor" evidence="7">
    <location>
        <position position="351"/>
    </location>
</feature>
<dbReference type="FunFam" id="2.40.50.1070:FF:000001">
    <property type="entry name" value="tRNA/tmRNA (uracil-C(5))-methyltransferase"/>
    <property type="match status" value="1"/>
</dbReference>
<proteinExistence type="inferred from homology"/>
<feature type="binding site" evidence="7 8">
    <location>
        <position position="183"/>
    </location>
    <ligand>
        <name>S-adenosyl-L-methionine</name>
        <dbReference type="ChEBI" id="CHEBI:59789"/>
    </ligand>
</feature>
<evidence type="ECO:0000313" key="10">
    <source>
        <dbReference type="EMBL" id="TFH68966.1"/>
    </source>
</evidence>
<evidence type="ECO:0000256" key="2">
    <source>
        <dbReference type="ARBA" id="ARBA00022679"/>
    </source>
</evidence>
<dbReference type="PANTHER" id="PTHR47790">
    <property type="entry name" value="TRNA/TMRNA (URACIL-C(5))-METHYLTRANSFERASE"/>
    <property type="match status" value="1"/>
</dbReference>
<dbReference type="EMBL" id="SPIA01000001">
    <property type="protein sequence ID" value="TFH68966.1"/>
    <property type="molecule type" value="Genomic_DNA"/>
</dbReference>
<evidence type="ECO:0000256" key="1">
    <source>
        <dbReference type="ARBA" id="ARBA00022603"/>
    </source>
</evidence>
<dbReference type="PANTHER" id="PTHR47790:SF2">
    <property type="entry name" value="TRNA_TMRNA (URACIL-C(5))-METHYLTRANSFERASE"/>
    <property type="match status" value="1"/>
</dbReference>
<keyword evidence="11" id="KW-1185">Reference proteome</keyword>
<feature type="binding site" evidence="7 8">
    <location>
        <position position="292"/>
    </location>
    <ligand>
        <name>S-adenosyl-L-methionine</name>
        <dbReference type="ChEBI" id="CHEBI:59789"/>
    </ligand>
</feature>
<dbReference type="FunFam" id="3.40.50.150:FF:000012">
    <property type="entry name" value="tRNA/tmRNA (uracil-C(5))-methyltransferase"/>
    <property type="match status" value="1"/>
</dbReference>
<dbReference type="PROSITE" id="PS51687">
    <property type="entry name" value="SAM_MT_RNA_M5U"/>
    <property type="match status" value="1"/>
</dbReference>
<evidence type="ECO:0000256" key="5">
    <source>
        <dbReference type="ARBA" id="ARBA00051255"/>
    </source>
</evidence>
<feature type="active site" evidence="9">
    <location>
        <position position="317"/>
    </location>
</feature>
<evidence type="ECO:0000256" key="6">
    <source>
        <dbReference type="ARBA" id="ARBA00052788"/>
    </source>
</evidence>
<dbReference type="GO" id="GO:0019843">
    <property type="term" value="F:rRNA binding"/>
    <property type="evidence" value="ECO:0007669"/>
    <property type="project" value="TreeGrafter"/>
</dbReference>
<reference evidence="10 11" key="1">
    <citation type="submission" date="2019-03" db="EMBL/GenBank/DDBJ databases">
        <title>Draft genome of Gammaproteobacteria bacterium LSUCC0057, a member of the SAR92 clade.</title>
        <authorList>
            <person name="Lanclos V.C."/>
            <person name="Doiron C."/>
            <person name="Henson M.W."/>
            <person name="Thrash J.C."/>
        </authorList>
    </citation>
    <scope>NUCLEOTIDE SEQUENCE [LARGE SCALE GENOMIC DNA]</scope>
    <source>
        <strain evidence="10 11">LSUCC0057</strain>
    </source>
</reference>
<evidence type="ECO:0000256" key="4">
    <source>
        <dbReference type="ARBA" id="ARBA00022694"/>
    </source>
</evidence>
<dbReference type="OrthoDB" id="9804590at2"/>
<keyword evidence="4 7" id="KW-0819">tRNA processing</keyword>
<comment type="function">
    <text evidence="7">Dual-specificity methyltransferase that catalyzes the formation of 5-methyluridine at position 54 (m5U54) in all tRNAs, and that of position 341 (m5U341) in tmRNA (transfer-mRNA).</text>
</comment>
<comment type="caution">
    <text evidence="10">The sequence shown here is derived from an EMBL/GenBank/DDBJ whole genome shotgun (WGS) entry which is preliminary data.</text>
</comment>
<dbReference type="AlphaFoldDB" id="A0A4Y8UJH7"/>
<dbReference type="GO" id="GO:0005829">
    <property type="term" value="C:cytosol"/>
    <property type="evidence" value="ECO:0007669"/>
    <property type="project" value="TreeGrafter"/>
</dbReference>
<dbReference type="HAMAP" id="MF_01011">
    <property type="entry name" value="RNA_methyltr_TrmA"/>
    <property type="match status" value="1"/>
</dbReference>
<comment type="catalytic activity">
    <reaction evidence="5 7">
        <text>uridine(341) in tmRNA + S-adenosyl-L-methionine = 5-methyluridine(341) in tmRNA + S-adenosyl-L-homocysteine + H(+)</text>
        <dbReference type="Rhea" id="RHEA:43612"/>
        <dbReference type="Rhea" id="RHEA-COMP:10630"/>
        <dbReference type="Rhea" id="RHEA-COMP:10631"/>
        <dbReference type="ChEBI" id="CHEBI:15378"/>
        <dbReference type="ChEBI" id="CHEBI:57856"/>
        <dbReference type="ChEBI" id="CHEBI:59789"/>
        <dbReference type="ChEBI" id="CHEBI:65315"/>
        <dbReference type="ChEBI" id="CHEBI:74447"/>
    </reaction>
</comment>
<comment type="catalytic activity">
    <reaction evidence="6 7">
        <text>uridine(54) in tRNA + S-adenosyl-L-methionine = 5-methyluridine(54) in tRNA + S-adenosyl-L-homocysteine + H(+)</text>
        <dbReference type="Rhea" id="RHEA:42712"/>
        <dbReference type="Rhea" id="RHEA-COMP:10167"/>
        <dbReference type="Rhea" id="RHEA-COMP:10193"/>
        <dbReference type="ChEBI" id="CHEBI:15378"/>
        <dbReference type="ChEBI" id="CHEBI:57856"/>
        <dbReference type="ChEBI" id="CHEBI:59789"/>
        <dbReference type="ChEBI" id="CHEBI:65315"/>
        <dbReference type="ChEBI" id="CHEBI:74447"/>
        <dbReference type="EC" id="2.1.1.35"/>
    </reaction>
</comment>
<feature type="binding site" evidence="7">
    <location>
        <position position="216"/>
    </location>
    <ligand>
        <name>S-adenosyl-L-methionine</name>
        <dbReference type="ChEBI" id="CHEBI:59789"/>
    </ligand>
</feature>
<dbReference type="CDD" id="cd02440">
    <property type="entry name" value="AdoMet_MTases"/>
    <property type="match status" value="1"/>
</dbReference>
<feature type="active site" description="Nucleophile" evidence="7 8">
    <location>
        <position position="317"/>
    </location>
</feature>
<keyword evidence="3 7" id="KW-0949">S-adenosyl-L-methionine</keyword>
<keyword evidence="2 7" id="KW-0808">Transferase</keyword>
<evidence type="ECO:0000256" key="8">
    <source>
        <dbReference type="PROSITE-ProRule" id="PRU01024"/>
    </source>
</evidence>
<dbReference type="Gene3D" id="2.40.50.1070">
    <property type="match status" value="1"/>
</dbReference>
<dbReference type="EC" id="2.1.1.35" evidence="7"/>
<evidence type="ECO:0000256" key="7">
    <source>
        <dbReference type="HAMAP-Rule" id="MF_01011"/>
    </source>
</evidence>
<accession>A0A4Y8UJH7</accession>
<dbReference type="NCBIfam" id="TIGR02143">
    <property type="entry name" value="trmA_only"/>
    <property type="match status" value="1"/>
</dbReference>
<dbReference type="Gene3D" id="3.40.50.150">
    <property type="entry name" value="Vaccinia Virus protein VP39"/>
    <property type="match status" value="1"/>
</dbReference>
<dbReference type="InterPro" id="IPR011869">
    <property type="entry name" value="TrmA_MeTrfase"/>
</dbReference>
<sequence>MPVTDTLLASTSFADKIAALNSQLGALNPPPLTAFDSPPEGYRMRAEFRIWHEHGRAHYAMHRPGEKRPYVIEHFPIGYSLIQTLMPPLLAAVNAELLLARKLFAVEFLTGLSGDALITLLYHRPLGDDWLAVAKPLEAALGAAIIGRSRKQRMVLSRDSITEQLTVDGRHFYQQQVENSFTQPNALINQKMLGWAAEQTAGSRGDLLELYCGNGNFTSVLAANFNRVLATEISKTSVRSAEHNFAQNGVDNVTVVRMSSEELSEALSGVRPFRRLAAIDLASYQFNTLLVDPPRAGLDPATLALAAGFNKILYISCNPETLARDLQILDKTHRIASLAAFDQFPGTAHLESGALLTKRKTAA</sequence>
<dbReference type="InterPro" id="IPR030390">
    <property type="entry name" value="MeTrfase_TrmA_AS"/>
</dbReference>
<dbReference type="GO" id="GO:0030697">
    <property type="term" value="F:tRNA (uracil(54)-C5)-methyltransferase activity, S-adenosyl methionine-dependent"/>
    <property type="evidence" value="ECO:0007669"/>
    <property type="project" value="UniProtKB-UniRule"/>
</dbReference>
<comment type="similarity">
    <text evidence="7">Belongs to the class I-like SAM-binding methyltransferase superfamily. RNA M5U methyltransferase family. TrmA subfamily.</text>
</comment>
<dbReference type="InterPro" id="IPR010280">
    <property type="entry name" value="U5_MeTrfase_fam"/>
</dbReference>
<feature type="binding site" evidence="7 8">
    <location>
        <position position="211"/>
    </location>
    <ligand>
        <name>S-adenosyl-L-methionine</name>
        <dbReference type="ChEBI" id="CHEBI:59789"/>
    </ligand>
</feature>
<name>A0A4Y8UJH7_9GAMM</name>
<dbReference type="PROSITE" id="PS01230">
    <property type="entry name" value="TRMA_1"/>
    <property type="match status" value="1"/>
</dbReference>
<organism evidence="10 11">
    <name type="scientific">Gammaproteobacteria bacterium LSUCC0057</name>
    <dbReference type="NCBI Taxonomy" id="2559237"/>
    <lineage>
        <taxon>Bacteria</taxon>
        <taxon>Pseudomonadati</taxon>
        <taxon>Pseudomonadota</taxon>
        <taxon>Gammaproteobacteria</taxon>
        <taxon>Cellvibrionales</taxon>
        <taxon>Porticoccaceae</taxon>
        <taxon>SAR92 clade</taxon>
    </lineage>
</organism>
<dbReference type="GO" id="GO:0000049">
    <property type="term" value="F:tRNA binding"/>
    <property type="evidence" value="ECO:0007669"/>
    <property type="project" value="TreeGrafter"/>
</dbReference>
<feature type="binding site" evidence="7 8">
    <location>
        <position position="232"/>
    </location>
    <ligand>
        <name>S-adenosyl-L-methionine</name>
        <dbReference type="ChEBI" id="CHEBI:59789"/>
    </ligand>
</feature>
<evidence type="ECO:0000256" key="3">
    <source>
        <dbReference type="ARBA" id="ARBA00022691"/>
    </source>
</evidence>
<evidence type="ECO:0000256" key="9">
    <source>
        <dbReference type="PROSITE-ProRule" id="PRU10015"/>
    </source>
</evidence>
<dbReference type="InterPro" id="IPR029063">
    <property type="entry name" value="SAM-dependent_MTases_sf"/>
</dbReference>
<dbReference type="Proteomes" id="UP000298133">
    <property type="component" value="Unassembled WGS sequence"/>
</dbReference>
<gene>
    <name evidence="7 10" type="primary">trmA</name>
    <name evidence="10" type="ORF">E3W66_03205</name>
</gene>
<dbReference type="Pfam" id="PF05958">
    <property type="entry name" value="tRNA_U5-meth_tr"/>
    <property type="match status" value="1"/>
</dbReference>
<dbReference type="SUPFAM" id="SSF53335">
    <property type="entry name" value="S-adenosyl-L-methionine-dependent methyltransferases"/>
    <property type="match status" value="1"/>
</dbReference>
<keyword evidence="1 7" id="KW-0489">Methyltransferase</keyword>
<dbReference type="GO" id="GO:0030488">
    <property type="term" value="P:tRNA methylation"/>
    <property type="evidence" value="ECO:0007669"/>
    <property type="project" value="UniProtKB-UniRule"/>
</dbReference>
<protein>
    <recommendedName>
        <fullName evidence="7">tRNA/tmRNA (uracil-C(5))-methyltransferase</fullName>
        <ecNumber evidence="7">2.1.1.35</ecNumber>
    </recommendedName>
    <alternativeName>
        <fullName evidence="7">tRNA (uracil(54)-C(5))-methyltransferase</fullName>
    </alternativeName>
    <alternativeName>
        <fullName evidence="7">tRNA(m5U54)-methyltransferase</fullName>
        <shortName evidence="7">RUMT</shortName>
    </alternativeName>
    <alternativeName>
        <fullName evidence="7">tmRNA (uracil(341)-C(5))-methyltransferase</fullName>
    </alternativeName>
</protein>